<dbReference type="Proteomes" id="UP000494106">
    <property type="component" value="Unassembled WGS sequence"/>
</dbReference>
<dbReference type="InterPro" id="IPR019510">
    <property type="entry name" value="AKAP7-like_phosphoesterase"/>
</dbReference>
<dbReference type="EMBL" id="CADEBC010000540">
    <property type="protein sequence ID" value="CAB3250152.1"/>
    <property type="molecule type" value="Genomic_DNA"/>
</dbReference>
<dbReference type="SMART" id="SM00322">
    <property type="entry name" value="KH"/>
    <property type="match status" value="1"/>
</dbReference>
<dbReference type="GO" id="GO:0006355">
    <property type="term" value="P:regulation of DNA-templated transcription"/>
    <property type="evidence" value="ECO:0007669"/>
    <property type="project" value="TreeGrafter"/>
</dbReference>
<dbReference type="InterPro" id="IPR036612">
    <property type="entry name" value="KH_dom_type_1_sf"/>
</dbReference>
<proteinExistence type="predicted"/>
<keyword evidence="1" id="KW-0694">RNA-binding</keyword>
<protein>
    <recommendedName>
        <fullName evidence="3">K Homology domain-containing protein</fullName>
    </recommendedName>
</protein>
<dbReference type="InterPro" id="IPR004087">
    <property type="entry name" value="KH_dom"/>
</dbReference>
<dbReference type="PANTHER" id="PTHR13360:SF1">
    <property type="entry name" value="ACTIVATING SIGNAL COINTEGRATOR 1 COMPLEX SUBUNIT 1"/>
    <property type="match status" value="1"/>
</dbReference>
<dbReference type="OrthoDB" id="277832at2759"/>
<feature type="compositionally biased region" description="Basic and acidic residues" evidence="2">
    <location>
        <begin position="68"/>
        <end position="78"/>
    </location>
</feature>
<dbReference type="Pfam" id="PF00013">
    <property type="entry name" value="KH_1"/>
    <property type="match status" value="1"/>
</dbReference>
<organism evidence="4 5">
    <name type="scientific">Arctia plantaginis</name>
    <name type="common">Wood tiger moth</name>
    <name type="synonym">Phalaena plantaginis</name>
    <dbReference type="NCBI Taxonomy" id="874455"/>
    <lineage>
        <taxon>Eukaryota</taxon>
        <taxon>Metazoa</taxon>
        <taxon>Ecdysozoa</taxon>
        <taxon>Arthropoda</taxon>
        <taxon>Hexapoda</taxon>
        <taxon>Insecta</taxon>
        <taxon>Pterygota</taxon>
        <taxon>Neoptera</taxon>
        <taxon>Endopterygota</taxon>
        <taxon>Lepidoptera</taxon>
        <taxon>Glossata</taxon>
        <taxon>Ditrysia</taxon>
        <taxon>Noctuoidea</taxon>
        <taxon>Erebidae</taxon>
        <taxon>Arctiinae</taxon>
        <taxon>Arctia</taxon>
    </lineage>
</organism>
<dbReference type="GO" id="GO:0005634">
    <property type="term" value="C:nucleus"/>
    <property type="evidence" value="ECO:0007669"/>
    <property type="project" value="TreeGrafter"/>
</dbReference>
<feature type="domain" description="K Homology" evidence="3">
    <location>
        <begin position="546"/>
        <end position="614"/>
    </location>
</feature>
<dbReference type="Pfam" id="PF10469">
    <property type="entry name" value="AKAP7_NLS"/>
    <property type="match status" value="1"/>
</dbReference>
<feature type="compositionally biased region" description="Basic and acidic residues" evidence="2">
    <location>
        <begin position="91"/>
        <end position="101"/>
    </location>
</feature>
<dbReference type="GO" id="GO:0006307">
    <property type="term" value="P:DNA alkylation repair"/>
    <property type="evidence" value="ECO:0007669"/>
    <property type="project" value="InterPro"/>
</dbReference>
<keyword evidence="5" id="KW-1185">Reference proteome</keyword>
<sequence>MPGKRTQLSRQTATAKRLRLLRSNETADENMHRLATQRVISEQNLTRQSSVERSQRLASQNFRTSANRQRESSAERSQRLASQNSGTLANRQRESSAERSQRLTSQNSRTLANRQRESSAVHSQRLASQNSRTLANRQRESSAERSQRLASQNSRTLANRERESRAERSHRLAQQNARSARNRTRRQHSLLNSAFAYDCTFDYAELNDIDIGRMDKICNLCQAIKWAAEAPGICCSGGKVNIPKIPAPTSVFKELISGSHPSSKHFLNHSRQYNTLFQMTSFGAKEIREGNFMPTFKVQGQVYHLIGNLLPAEGAQPEFLQIYFVSHADQVSLRSNLNPTLQIYLIDALQTYLNDHNMYIQSFKYNLENRPTNDFKLIIHADVKPPNEHRGRYNAPIVDEVAVLLIDEDKGPRDIVLNARDGRLQRVSEIHRSYDPLQYPLLFPFGNDGYCINIPQQNTAARSKTVSCMQFYAFRFMAFASLIKKMAASLRPEVIWIEGRCYRVNDPTTEITALQEYDLYENDNSYNYELDEGEEDEFEVVMVDNSRYKTSLHVSKHYLGFIIGKKGSIKMRIERDTRTDIKIPRQGQEGDITIFGSTAASVKAARRRINIIVMSSRMKQKSTHFISIPMNHPNIMKRFEEFKALVLRECAGSKGLDESLFIESQKLHLTIGVMCLMDNEERVLASKLFTEAKDKVVGPLLKGHLPLKIRMKGISYMNDDPSQIDVLYGTVQEESSAKGLIQELADGLVDYFSKAGYMNREHGRDNVKLHVTLMNSKYGNRTSGTNVEDSGSSRNIRKPRVTFDGSLVLEKFADFDFGVMELEDIHLSQRHSTGSDGYYQPTCVIASMF</sequence>
<dbReference type="GO" id="GO:0003723">
    <property type="term" value="F:RNA binding"/>
    <property type="evidence" value="ECO:0007669"/>
    <property type="project" value="UniProtKB-UniRule"/>
</dbReference>
<dbReference type="InterPro" id="IPR047538">
    <property type="entry name" value="KH-I_ASCC1"/>
</dbReference>
<reference evidence="4 5" key="1">
    <citation type="submission" date="2020-04" db="EMBL/GenBank/DDBJ databases">
        <authorList>
            <person name="Wallbank WR R."/>
            <person name="Pardo Diaz C."/>
            <person name="Kozak K."/>
            <person name="Martin S."/>
            <person name="Jiggins C."/>
            <person name="Moest M."/>
            <person name="Warren A I."/>
            <person name="Byers J.R.P. K."/>
            <person name="Montejo-Kovacevich G."/>
            <person name="Yen C E."/>
        </authorList>
    </citation>
    <scope>NUCLEOTIDE SEQUENCE [LARGE SCALE GENOMIC DNA]</scope>
</reference>
<feature type="compositionally biased region" description="Basic and acidic residues" evidence="2">
    <location>
        <begin position="137"/>
        <end position="147"/>
    </location>
</feature>
<dbReference type="InterPro" id="IPR004088">
    <property type="entry name" value="KH_dom_type_1"/>
</dbReference>
<dbReference type="AlphaFoldDB" id="A0A8S1AY50"/>
<accession>A0A8S1AY50</accession>
<evidence type="ECO:0000313" key="4">
    <source>
        <dbReference type="EMBL" id="CAB3250152.1"/>
    </source>
</evidence>
<dbReference type="Gene3D" id="3.30.1370.10">
    <property type="entry name" value="K Homology domain, type 1"/>
    <property type="match status" value="1"/>
</dbReference>
<evidence type="ECO:0000256" key="1">
    <source>
        <dbReference type="PROSITE-ProRule" id="PRU00117"/>
    </source>
</evidence>
<dbReference type="Gene3D" id="3.90.1140.10">
    <property type="entry name" value="Cyclic phosphodiesterase"/>
    <property type="match status" value="1"/>
</dbReference>
<gene>
    <name evidence="4" type="ORF">APLA_LOCUS12568</name>
</gene>
<dbReference type="PANTHER" id="PTHR13360">
    <property type="entry name" value="ACTIVATING SIGNAL COINTEGRATOR 1 COMPLEX SUBUNIT 1"/>
    <property type="match status" value="1"/>
</dbReference>
<feature type="compositionally biased region" description="Polar residues" evidence="2">
    <location>
        <begin position="103"/>
        <end position="113"/>
    </location>
</feature>
<feature type="region of interest" description="Disordered" evidence="2">
    <location>
        <begin position="45"/>
        <end position="185"/>
    </location>
</feature>
<name>A0A8S1AY50_ARCPL</name>
<dbReference type="PROSITE" id="PS50084">
    <property type="entry name" value="KH_TYPE_1"/>
    <property type="match status" value="1"/>
</dbReference>
<feature type="compositionally biased region" description="Polar residues" evidence="2">
    <location>
        <begin position="45"/>
        <end position="64"/>
    </location>
</feature>
<feature type="compositionally biased region" description="Basic and acidic residues" evidence="2">
    <location>
        <begin position="158"/>
        <end position="170"/>
    </location>
</feature>
<comment type="caution">
    <text evidence="4">The sequence shown here is derived from an EMBL/GenBank/DDBJ whole genome shotgun (WGS) entry which is preliminary data.</text>
</comment>
<evidence type="ECO:0000256" key="2">
    <source>
        <dbReference type="SAM" id="MobiDB-lite"/>
    </source>
</evidence>
<evidence type="ECO:0000259" key="3">
    <source>
        <dbReference type="SMART" id="SM00322"/>
    </source>
</evidence>
<feature type="compositionally biased region" description="Polar residues" evidence="2">
    <location>
        <begin position="120"/>
        <end position="136"/>
    </location>
</feature>
<dbReference type="SUPFAM" id="SSF54791">
    <property type="entry name" value="Eukaryotic type KH-domain (KH-domain type I)"/>
    <property type="match status" value="1"/>
</dbReference>
<dbReference type="CDD" id="cd22419">
    <property type="entry name" value="KH-I_ASCC1"/>
    <property type="match status" value="1"/>
</dbReference>
<dbReference type="InterPro" id="IPR009210">
    <property type="entry name" value="ASCC1"/>
</dbReference>
<evidence type="ECO:0000313" key="5">
    <source>
        <dbReference type="Proteomes" id="UP000494106"/>
    </source>
</evidence>